<dbReference type="EMBL" id="GBXM01074524">
    <property type="protein sequence ID" value="JAH34053.1"/>
    <property type="molecule type" value="Transcribed_RNA"/>
</dbReference>
<reference evidence="1" key="2">
    <citation type="journal article" date="2015" name="Fish Shellfish Immunol.">
        <title>Early steps in the European eel (Anguilla anguilla)-Vibrio vulnificus interaction in the gills: Role of the RtxA13 toxin.</title>
        <authorList>
            <person name="Callol A."/>
            <person name="Pajuelo D."/>
            <person name="Ebbesson L."/>
            <person name="Teles M."/>
            <person name="MacKenzie S."/>
            <person name="Amaro C."/>
        </authorList>
    </citation>
    <scope>NUCLEOTIDE SEQUENCE</scope>
</reference>
<name>A0A0E9S0K6_ANGAN</name>
<reference evidence="1" key="1">
    <citation type="submission" date="2014-11" db="EMBL/GenBank/DDBJ databases">
        <authorList>
            <person name="Amaro Gonzalez C."/>
        </authorList>
    </citation>
    <scope>NUCLEOTIDE SEQUENCE</scope>
</reference>
<organism evidence="1">
    <name type="scientific">Anguilla anguilla</name>
    <name type="common">European freshwater eel</name>
    <name type="synonym">Muraena anguilla</name>
    <dbReference type="NCBI Taxonomy" id="7936"/>
    <lineage>
        <taxon>Eukaryota</taxon>
        <taxon>Metazoa</taxon>
        <taxon>Chordata</taxon>
        <taxon>Craniata</taxon>
        <taxon>Vertebrata</taxon>
        <taxon>Euteleostomi</taxon>
        <taxon>Actinopterygii</taxon>
        <taxon>Neopterygii</taxon>
        <taxon>Teleostei</taxon>
        <taxon>Anguilliformes</taxon>
        <taxon>Anguillidae</taxon>
        <taxon>Anguilla</taxon>
    </lineage>
</organism>
<proteinExistence type="predicted"/>
<sequence length="44" mass="5146">MYRWFFCNMALFQHRQRMQSMVSSHTALGRSGLACSAIRVFTAF</sequence>
<accession>A0A0E9S0K6</accession>
<dbReference type="AlphaFoldDB" id="A0A0E9S0K6"/>
<evidence type="ECO:0000313" key="1">
    <source>
        <dbReference type="EMBL" id="JAH34053.1"/>
    </source>
</evidence>
<protein>
    <submittedName>
        <fullName evidence="1">Uncharacterized protein</fullName>
    </submittedName>
</protein>